<evidence type="ECO:0000313" key="2">
    <source>
        <dbReference type="Proteomes" id="UP000371275"/>
    </source>
</evidence>
<gene>
    <name evidence="1" type="primary">100</name>
    <name evidence="1" type="ORF">SEA_MINNIE_100</name>
</gene>
<dbReference type="KEGG" id="vg:60331521"/>
<keyword evidence="2" id="KW-1185">Reference proteome</keyword>
<protein>
    <submittedName>
        <fullName evidence="1">HNH endonuclease</fullName>
    </submittedName>
</protein>
<keyword evidence="1" id="KW-0255">Endonuclease</keyword>
<sequence length="249" mass="28516">MTAVCEQCGSDFVRPARRGRPRLTCSDYCKRARRSRLQLDRDKRYREEHGAWREKRRMRSYPETCGVCGRTFDAKRKGQALCSVECQFAVRNRAAHEANRQSSIQRRLPVLYTGDGVVRATHRTWTSGLCASCGEWFVAGARARYCSNRCAQRAHSERRRAREAGATTSSRVRRREIFERDGYRCHLCGEMTDPTQQVPHPRAPTIDQRPAIESRWVARARELPVRVLPVQLGQERPCGLVTPANGELA</sequence>
<dbReference type="RefSeq" id="YP_009959973.1">
    <property type="nucleotide sequence ID" value="NC_051685.1"/>
</dbReference>
<dbReference type="GeneID" id="60331521"/>
<proteinExistence type="predicted"/>
<evidence type="ECO:0000313" key="1">
    <source>
        <dbReference type="EMBL" id="QGH79666.1"/>
    </source>
</evidence>
<organism evidence="1 2">
    <name type="scientific">Mycobacterium phage Minnie</name>
    <dbReference type="NCBI Taxonomy" id="2653764"/>
    <lineage>
        <taxon>Viruses</taxon>
        <taxon>Duplodnaviria</taxon>
        <taxon>Heunggongvirae</taxon>
        <taxon>Uroviricota</taxon>
        <taxon>Caudoviricetes</taxon>
        <taxon>Gracegardnervirinae</taxon>
        <taxon>Cheoctovirus</taxon>
        <taxon>Cheoctovirus minnie</taxon>
    </lineage>
</organism>
<dbReference type="EMBL" id="MN369755">
    <property type="protein sequence ID" value="QGH79666.1"/>
    <property type="molecule type" value="Genomic_DNA"/>
</dbReference>
<keyword evidence="1" id="KW-0378">Hydrolase</keyword>
<dbReference type="Proteomes" id="UP000371275">
    <property type="component" value="Segment"/>
</dbReference>
<keyword evidence="1" id="KW-0540">Nuclease</keyword>
<dbReference type="GO" id="GO:0004519">
    <property type="term" value="F:endonuclease activity"/>
    <property type="evidence" value="ECO:0007669"/>
    <property type="project" value="UniProtKB-KW"/>
</dbReference>
<reference evidence="1 2" key="1">
    <citation type="submission" date="2019-08" db="EMBL/GenBank/DDBJ databases">
        <authorList>
            <person name="Silva M.P."/>
            <person name="Gonzalez K."/>
            <person name="Koka A.K."/>
            <person name="Cabrera L."/>
            <person name="Cambron D.A."/>
            <person name="Diaz-Ariza A.M."/>
            <person name="Escobar S.L."/>
            <person name="Gali A.E."/>
            <person name="Garcia A."/>
            <person name="Gonzalez K.S."/>
            <person name="Mejia V.A."/>
            <person name="Morales N.J."/>
            <person name="Puente P.E."/>
            <person name="Ramos S.M."/>
            <person name="Rivera A.M."/>
            <person name="Ruas A.M."/>
            <person name="Ruiz E.O."/>
            <person name="Rustin G.O."/>
            <person name="Santana P.N."/>
            <person name="Alonso A."/>
            <person name="Arias E."/>
            <person name="Boaretto D."/>
            <person name="Casey G.B."/>
            <person name="Fernandez S.D."/>
            <person name="Flores B.C."/>
            <person name="Gonzalez C.A."/>
            <person name="Hernandez L.A."/>
            <person name="Lormand T.I."/>
            <person name="Oro J.D."/>
            <person name="Pineiro L."/>
            <person name="Quintana A.E."/>
            <person name="Solorzano G.E."/>
            <person name="Waikel P.A."/>
            <person name="Dougan K.E."/>
            <person name="Rodriguez-Lanetty M."/>
            <person name="Delesalle V.A."/>
            <person name="Garlena R.A."/>
            <person name="Russell D.A."/>
            <person name="Pope W.H."/>
            <person name="Jacobs-Sera D."/>
            <person name="Hatfull G.F."/>
        </authorList>
    </citation>
    <scope>NUCLEOTIDE SEQUENCE [LARGE SCALE GENOMIC DNA]</scope>
</reference>
<name>A0A5Q2WLF7_9CAUD</name>
<accession>A0A5Q2WLF7</accession>